<feature type="transmembrane region" description="Helical" evidence="2">
    <location>
        <begin position="112"/>
        <end position="135"/>
    </location>
</feature>
<name>A0A3M7L085_AUXPR</name>
<reference evidence="4" key="1">
    <citation type="journal article" date="2018" name="Algal Res.">
        <title>Characterization of plant carbon substrate utilization by Auxenochlorella protothecoides.</title>
        <authorList>
            <person name="Vogler B.W."/>
            <person name="Starkenburg S.R."/>
            <person name="Sudasinghe N."/>
            <person name="Schambach J.Y."/>
            <person name="Rollin J.A."/>
            <person name="Pattathil S."/>
            <person name="Barry A.N."/>
        </authorList>
    </citation>
    <scope>NUCLEOTIDE SEQUENCE [LARGE SCALE GENOMIC DNA]</scope>
    <source>
        <strain evidence="4">UTEX 25</strain>
    </source>
</reference>
<proteinExistence type="predicted"/>
<evidence type="ECO:0000256" key="2">
    <source>
        <dbReference type="SAM" id="Phobius"/>
    </source>
</evidence>
<gene>
    <name evidence="3" type="ORF">APUTEX25_003584</name>
</gene>
<accession>A0A3M7L085</accession>
<dbReference type="AlphaFoldDB" id="A0A3M7L085"/>
<comment type="caution">
    <text evidence="3">The sequence shown here is derived from an EMBL/GenBank/DDBJ whole genome shotgun (WGS) entry which is preliminary data.</text>
</comment>
<keyword evidence="2" id="KW-0472">Membrane</keyword>
<evidence type="ECO:0000313" key="4">
    <source>
        <dbReference type="Proteomes" id="UP000279271"/>
    </source>
</evidence>
<dbReference type="Proteomes" id="UP000279271">
    <property type="component" value="Unassembled WGS sequence"/>
</dbReference>
<keyword evidence="2" id="KW-0812">Transmembrane</keyword>
<organism evidence="3 4">
    <name type="scientific">Auxenochlorella protothecoides</name>
    <name type="common">Green microalga</name>
    <name type="synonym">Chlorella protothecoides</name>
    <dbReference type="NCBI Taxonomy" id="3075"/>
    <lineage>
        <taxon>Eukaryota</taxon>
        <taxon>Viridiplantae</taxon>
        <taxon>Chlorophyta</taxon>
        <taxon>core chlorophytes</taxon>
        <taxon>Trebouxiophyceae</taxon>
        <taxon>Chlorellales</taxon>
        <taxon>Chlorellaceae</taxon>
        <taxon>Auxenochlorella</taxon>
    </lineage>
</organism>
<protein>
    <submittedName>
        <fullName evidence="3">Uncharacterized protein</fullName>
    </submittedName>
</protein>
<dbReference type="EMBL" id="QOKY01000162">
    <property type="protein sequence ID" value="RMZ55460.1"/>
    <property type="molecule type" value="Genomic_DNA"/>
</dbReference>
<evidence type="ECO:0000256" key="1">
    <source>
        <dbReference type="SAM" id="MobiDB-lite"/>
    </source>
</evidence>
<evidence type="ECO:0000313" key="3">
    <source>
        <dbReference type="EMBL" id="RMZ55460.1"/>
    </source>
</evidence>
<sequence>MKSMVYDANVDAEPKNGNSVSPNRFMMSIMSLHAAFPGPSLATAPTRCGLRLCSAPRRGHAGNYKLSLPSSILRAEPEDTSGLETPKEEPPLAATKPEPQAAKDPAVQRGQVVAIITGGISLAIAVFYLALVQILDVRGGEMLPPPPEALNIDCIDCSLLLRR</sequence>
<keyword evidence="2" id="KW-1133">Transmembrane helix</keyword>
<feature type="region of interest" description="Disordered" evidence="1">
    <location>
        <begin position="75"/>
        <end position="104"/>
    </location>
</feature>